<dbReference type="InterPro" id="IPR044143">
    <property type="entry name" value="GlgB_N_E_set_prok"/>
</dbReference>
<dbReference type="SUPFAM" id="SSF51011">
    <property type="entry name" value="Glycosyl hydrolase domain"/>
    <property type="match status" value="1"/>
</dbReference>
<dbReference type="Proteomes" id="UP001056681">
    <property type="component" value="Chromosome"/>
</dbReference>
<dbReference type="InterPro" id="IPR013780">
    <property type="entry name" value="Glyco_hydro_b"/>
</dbReference>
<dbReference type="InterPro" id="IPR006407">
    <property type="entry name" value="GlgB"/>
</dbReference>
<dbReference type="InterPro" id="IPR006048">
    <property type="entry name" value="A-amylase/branching_C"/>
</dbReference>
<dbReference type="InterPro" id="IPR054169">
    <property type="entry name" value="GlgB_N"/>
</dbReference>
<dbReference type="Gene3D" id="2.60.40.10">
    <property type="entry name" value="Immunoglobulins"/>
    <property type="match status" value="1"/>
</dbReference>
<keyword evidence="7 10" id="KW-0808">Transferase</keyword>
<feature type="active site" description="Proton donor" evidence="10">
    <location>
        <position position="462"/>
    </location>
</feature>
<proteinExistence type="inferred from homology"/>
<evidence type="ECO:0000256" key="6">
    <source>
        <dbReference type="ARBA" id="ARBA00022676"/>
    </source>
</evidence>
<dbReference type="CDD" id="cd02855">
    <property type="entry name" value="E_set_GBE_prok_N"/>
    <property type="match status" value="1"/>
</dbReference>
<dbReference type="InterPro" id="IPR013783">
    <property type="entry name" value="Ig-like_fold"/>
</dbReference>
<evidence type="ECO:0000313" key="13">
    <source>
        <dbReference type="Proteomes" id="UP001056681"/>
    </source>
</evidence>
<evidence type="ECO:0000256" key="10">
    <source>
        <dbReference type="HAMAP-Rule" id="MF_00685"/>
    </source>
</evidence>
<comment type="function">
    <text evidence="2 10">Catalyzes the formation of the alpha-1,6-glucosidic linkages in glycogen by scission of a 1,4-alpha-linked oligosaccharide from growing alpha-1,4-glucan chains and the subsequent attachment of the oligosaccharide to the alpha-1,6 position.</text>
</comment>
<dbReference type="EC" id="2.4.1.18" evidence="10"/>
<comment type="pathway">
    <text evidence="3 10">Glycan biosynthesis; glycogen biosynthesis.</text>
</comment>
<name>A0ABY4T4I5_9GAMM</name>
<protein>
    <recommendedName>
        <fullName evidence="10">1,4-alpha-glucan branching enzyme GlgB</fullName>
        <ecNumber evidence="10">2.4.1.18</ecNumber>
    </recommendedName>
    <alternativeName>
        <fullName evidence="10">1,4-alpha-D-glucan:1,4-alpha-D-glucan 6-glucosyl-transferase</fullName>
    </alternativeName>
    <alternativeName>
        <fullName evidence="10">Alpha-(1-&gt;4)-glucan branching enzyme</fullName>
    </alternativeName>
    <alternativeName>
        <fullName evidence="10">Glycogen branching enzyme</fullName>
        <shortName evidence="10">BE</shortName>
    </alternativeName>
</protein>
<dbReference type="RefSeq" id="WP_250340308.1">
    <property type="nucleotide sequence ID" value="NZ_CP063231.1"/>
</dbReference>
<dbReference type="Pfam" id="PF02806">
    <property type="entry name" value="Alpha-amylase_C"/>
    <property type="match status" value="1"/>
</dbReference>
<evidence type="ECO:0000256" key="8">
    <source>
        <dbReference type="ARBA" id="ARBA00023056"/>
    </source>
</evidence>
<dbReference type="InterPro" id="IPR037439">
    <property type="entry name" value="Branching_enzy"/>
</dbReference>
<gene>
    <name evidence="10 12" type="primary">glgB</name>
    <name evidence="12" type="ORF">IM816_06890</name>
</gene>
<dbReference type="NCBIfam" id="NF008967">
    <property type="entry name" value="PRK12313.1"/>
    <property type="match status" value="1"/>
</dbReference>
<sequence length="728" mass="81382">MTDPRTYGLTDAAAVDALVDGRHGDPFALLGPHDVEGRRVVRTLQPGATNVELVDAEGRTLGALNRVHPTGLFAGFLDAGGEYRLRVQWPAATHDTHDPYAFGTLLDDEDLRLLSDGQHIELFRCLGAHPTVVDGVHGVRFAVWAPNAKRVSVVGDFNSWDGRRHPMRKRVPAGVWELFVPGLLPGARYKYEIWGADGSLTQRADPVALAAELPPATASIVADPAAFRWTDEAWMRRRGALHHAGSPLSIYELHAGSWLRDKDGRELHWDELGERLIPYVAGMGFSHIELLPISEHPFGGSWGYQPLGQFAPTSRFGTPEAFARFVDRCHEAGVGVIVDWVPAHFPTDIHGLAHFDGTPLYEHADPREGYHQDWNTLIFNLGRNEVSAFLVASALAWLERFHIDGLRVDAVASMLYRDYSRKHGEWVPNIHGGRENLESIAFLRRVNQLVAERHPDCMTIAEESTAWPGVTQPVEQGGLGFTFKWNMGWMHDSLEYMSRDPIHRRWHHGEMTFSMVYAYSEKFVLPLSHDEVVHGKRSLLGRMPGDEWQRFANLRAYYGFMWGHPGKKLLFTGGEIAQPHEWNHDAQIAWDLLDHPLHRGVQALVRDLNRLYAATPALHAWDTDPRGFRWVIGDGAEQSIFAWLRFAEGARPALVISNMTPAPHHSFRIGVPEGGRWREAINSDAKDYGGSGVGNDGERHAQDVPAHGFDRSLVLSLPPLSTLILVAD</sequence>
<dbReference type="InterPro" id="IPR004193">
    <property type="entry name" value="Glyco_hydro_13_N"/>
</dbReference>
<evidence type="ECO:0000256" key="2">
    <source>
        <dbReference type="ARBA" id="ARBA00002953"/>
    </source>
</evidence>
<evidence type="ECO:0000256" key="1">
    <source>
        <dbReference type="ARBA" id="ARBA00000826"/>
    </source>
</evidence>
<evidence type="ECO:0000259" key="11">
    <source>
        <dbReference type="SMART" id="SM00642"/>
    </source>
</evidence>
<dbReference type="SMART" id="SM00642">
    <property type="entry name" value="Aamy"/>
    <property type="match status" value="1"/>
</dbReference>
<dbReference type="EMBL" id="CP063231">
    <property type="protein sequence ID" value="URL59813.1"/>
    <property type="molecule type" value="Genomic_DNA"/>
</dbReference>
<keyword evidence="13" id="KW-1185">Reference proteome</keyword>
<evidence type="ECO:0000313" key="12">
    <source>
        <dbReference type="EMBL" id="URL59813.1"/>
    </source>
</evidence>
<dbReference type="SUPFAM" id="SSF81296">
    <property type="entry name" value="E set domains"/>
    <property type="match status" value="1"/>
</dbReference>
<dbReference type="NCBIfam" id="TIGR01515">
    <property type="entry name" value="branching_enzym"/>
    <property type="match status" value="1"/>
</dbReference>
<reference evidence="12" key="1">
    <citation type="submission" date="2020-10" db="EMBL/GenBank/DDBJ databases">
        <title>Whole-genome sequence of Luteibacter sp. EIF3.</title>
        <authorList>
            <person name="Friedrich I."/>
            <person name="Hertel R."/>
            <person name="Daniel R."/>
        </authorList>
    </citation>
    <scope>NUCLEOTIDE SEQUENCE</scope>
    <source>
        <strain evidence="12">EIF3</strain>
    </source>
</reference>
<evidence type="ECO:0000256" key="9">
    <source>
        <dbReference type="ARBA" id="ARBA00023277"/>
    </source>
</evidence>
<keyword evidence="5 10" id="KW-0321">Glycogen metabolism</keyword>
<evidence type="ECO:0000256" key="4">
    <source>
        <dbReference type="ARBA" id="ARBA00009000"/>
    </source>
</evidence>
<dbReference type="Gene3D" id="3.20.20.80">
    <property type="entry name" value="Glycosidases"/>
    <property type="match status" value="1"/>
</dbReference>
<comment type="similarity">
    <text evidence="4 10">Belongs to the glycosyl hydrolase 13 family. GlgB subfamily.</text>
</comment>
<dbReference type="PANTHER" id="PTHR43651">
    <property type="entry name" value="1,4-ALPHA-GLUCAN-BRANCHING ENZYME"/>
    <property type="match status" value="1"/>
</dbReference>
<evidence type="ECO:0000256" key="3">
    <source>
        <dbReference type="ARBA" id="ARBA00004964"/>
    </source>
</evidence>
<comment type="subunit">
    <text evidence="10">Monomer.</text>
</comment>
<keyword evidence="6 10" id="KW-0328">Glycosyltransferase</keyword>
<dbReference type="InterPro" id="IPR014756">
    <property type="entry name" value="Ig_E-set"/>
</dbReference>
<dbReference type="PIRSF" id="PIRSF000463">
    <property type="entry name" value="GlgB"/>
    <property type="match status" value="1"/>
</dbReference>
<dbReference type="InterPro" id="IPR017853">
    <property type="entry name" value="GH"/>
</dbReference>
<feature type="active site" description="Nucleophile" evidence="10">
    <location>
        <position position="409"/>
    </location>
</feature>
<dbReference type="HAMAP" id="MF_00685">
    <property type="entry name" value="GlgB"/>
    <property type="match status" value="1"/>
</dbReference>
<keyword evidence="9 10" id="KW-0119">Carbohydrate metabolism</keyword>
<dbReference type="InterPro" id="IPR006047">
    <property type="entry name" value="GH13_cat_dom"/>
</dbReference>
<dbReference type="Pfam" id="PF22019">
    <property type="entry name" value="GlgB_N"/>
    <property type="match status" value="1"/>
</dbReference>
<dbReference type="SUPFAM" id="SSF51445">
    <property type="entry name" value="(Trans)glycosidases"/>
    <property type="match status" value="1"/>
</dbReference>
<keyword evidence="8 10" id="KW-0320">Glycogen biosynthesis</keyword>
<organism evidence="12 13">
    <name type="scientific">Luteibacter flocculans</name>
    <dbReference type="NCBI Taxonomy" id="2780091"/>
    <lineage>
        <taxon>Bacteria</taxon>
        <taxon>Pseudomonadati</taxon>
        <taxon>Pseudomonadota</taxon>
        <taxon>Gammaproteobacteria</taxon>
        <taxon>Lysobacterales</taxon>
        <taxon>Rhodanobacteraceae</taxon>
        <taxon>Luteibacter</taxon>
    </lineage>
</organism>
<dbReference type="Pfam" id="PF02922">
    <property type="entry name" value="CBM_48"/>
    <property type="match status" value="1"/>
</dbReference>
<feature type="domain" description="Glycosyl hydrolase family 13 catalytic" evidence="11">
    <location>
        <begin position="252"/>
        <end position="606"/>
    </location>
</feature>
<dbReference type="CDD" id="cd11322">
    <property type="entry name" value="AmyAc_Glg_BE"/>
    <property type="match status" value="1"/>
</dbReference>
<comment type="catalytic activity">
    <reaction evidence="1 10">
        <text>Transfers a segment of a (1-&gt;4)-alpha-D-glucan chain to a primary hydroxy group in a similar glucan chain.</text>
        <dbReference type="EC" id="2.4.1.18"/>
    </reaction>
</comment>
<evidence type="ECO:0000256" key="5">
    <source>
        <dbReference type="ARBA" id="ARBA00022600"/>
    </source>
</evidence>
<dbReference type="Gene3D" id="2.60.40.1180">
    <property type="entry name" value="Golgi alpha-mannosidase II"/>
    <property type="match status" value="1"/>
</dbReference>
<accession>A0ABY4T4I5</accession>
<dbReference type="PANTHER" id="PTHR43651:SF3">
    <property type="entry name" value="1,4-ALPHA-GLUCAN-BRANCHING ENZYME"/>
    <property type="match status" value="1"/>
</dbReference>
<dbReference type="NCBIfam" id="NF003811">
    <property type="entry name" value="PRK05402.1"/>
    <property type="match status" value="1"/>
</dbReference>
<dbReference type="GO" id="GO:0003844">
    <property type="term" value="F:1,4-alpha-glucan branching enzyme activity"/>
    <property type="evidence" value="ECO:0007669"/>
    <property type="project" value="UniProtKB-EC"/>
</dbReference>
<evidence type="ECO:0000256" key="7">
    <source>
        <dbReference type="ARBA" id="ARBA00022679"/>
    </source>
</evidence>